<comment type="caution">
    <text evidence="2">The sequence shown here is derived from an EMBL/GenBank/DDBJ whole genome shotgun (WGS) entry which is preliminary data.</text>
</comment>
<dbReference type="InterPro" id="IPR045040">
    <property type="entry name" value="PORR_fam"/>
</dbReference>
<keyword evidence="3" id="KW-1185">Reference proteome</keyword>
<accession>S8DXW7</accession>
<organism evidence="2 3">
    <name type="scientific">Genlisea aurea</name>
    <dbReference type="NCBI Taxonomy" id="192259"/>
    <lineage>
        <taxon>Eukaryota</taxon>
        <taxon>Viridiplantae</taxon>
        <taxon>Streptophyta</taxon>
        <taxon>Embryophyta</taxon>
        <taxon>Tracheophyta</taxon>
        <taxon>Spermatophyta</taxon>
        <taxon>Magnoliopsida</taxon>
        <taxon>eudicotyledons</taxon>
        <taxon>Gunneridae</taxon>
        <taxon>Pentapetalae</taxon>
        <taxon>asterids</taxon>
        <taxon>lamiids</taxon>
        <taxon>Lamiales</taxon>
        <taxon>Lentibulariaceae</taxon>
        <taxon>Genlisea</taxon>
    </lineage>
</organism>
<sequence>PFTAAIQIRFKKPADTARTRLETRTLDPKLDRLAFRRRRLAVCRSLHEKLYYSSRKRGRFISLNLLPRWAPLVGLKTIAGGKFVQKYPHVFEVFTHPLKRNLCCRFTKKFTDLVDLEDEAHSEMEEANVMKIGKILAMSLHGRVHVHAIRLIRTELGLPRSFVETLIRNRERVFSMANPEIVELVNWEEEEEEVNQRFTAQVEKWREKEYREKWLSEYDTKYAFPVNFPTGFRMGPGFREKLKNWQRLPYIKPYQRTLTPSSSSSSSGGEIESWNLKIAGIERYQKRAVGIIHELLHLTVEKMIDLDRLSHFRKDLGIEINIREVLLKHQGIFYISTRGNRPVVFLREAYDKGILTHSDEIEIIRRKMLELLLLGRRFTRRLKGDSDGGTSYKNGTD</sequence>
<dbReference type="OrthoDB" id="1551582at2759"/>
<dbReference type="Proteomes" id="UP000015453">
    <property type="component" value="Unassembled WGS sequence"/>
</dbReference>
<gene>
    <name evidence="2" type="ORF">M569_09968</name>
</gene>
<dbReference type="GO" id="GO:0003723">
    <property type="term" value="F:RNA binding"/>
    <property type="evidence" value="ECO:0007669"/>
    <property type="project" value="InterPro"/>
</dbReference>
<dbReference type="Pfam" id="PF11955">
    <property type="entry name" value="PORR"/>
    <property type="match status" value="1"/>
</dbReference>
<evidence type="ECO:0000313" key="3">
    <source>
        <dbReference type="Proteomes" id="UP000015453"/>
    </source>
</evidence>
<proteinExistence type="predicted"/>
<dbReference type="EMBL" id="AUSU01004597">
    <property type="protein sequence ID" value="EPS64812.1"/>
    <property type="molecule type" value="Genomic_DNA"/>
</dbReference>
<feature type="non-terminal residue" evidence="2">
    <location>
        <position position="1"/>
    </location>
</feature>
<protein>
    <recommendedName>
        <fullName evidence="1">PORR domain-containing protein</fullName>
    </recommendedName>
</protein>
<dbReference type="AlphaFoldDB" id="S8DXW7"/>
<dbReference type="PANTHER" id="PTHR31476">
    <property type="entry name" value="PROTEIN WHAT'S THIS FACTOR 1 HOMOLOG, CHLOROPLASTIC"/>
    <property type="match status" value="1"/>
</dbReference>
<dbReference type="PANTHER" id="PTHR31476:SF12">
    <property type="entry name" value="UBIQUITIN CARBOXYL-TERMINAL HYDROLASE FAMILY PROTEIN"/>
    <property type="match status" value="1"/>
</dbReference>
<reference evidence="2 3" key="1">
    <citation type="journal article" date="2013" name="BMC Genomics">
        <title>The miniature genome of a carnivorous plant Genlisea aurea contains a low number of genes and short non-coding sequences.</title>
        <authorList>
            <person name="Leushkin E.V."/>
            <person name="Sutormin R.A."/>
            <person name="Nabieva E.R."/>
            <person name="Penin A.A."/>
            <person name="Kondrashov A.S."/>
            <person name="Logacheva M.D."/>
        </authorList>
    </citation>
    <scope>NUCLEOTIDE SEQUENCE [LARGE SCALE GENOMIC DNA]</scope>
</reference>
<evidence type="ECO:0000259" key="1">
    <source>
        <dbReference type="Pfam" id="PF11955"/>
    </source>
</evidence>
<feature type="non-terminal residue" evidence="2">
    <location>
        <position position="397"/>
    </location>
</feature>
<dbReference type="InterPro" id="IPR021099">
    <property type="entry name" value="PORR_domain"/>
</dbReference>
<evidence type="ECO:0000313" key="2">
    <source>
        <dbReference type="EMBL" id="EPS64812.1"/>
    </source>
</evidence>
<name>S8DXW7_9LAMI</name>
<feature type="domain" description="PORR" evidence="1">
    <location>
        <begin position="27"/>
        <end position="376"/>
    </location>
</feature>